<evidence type="ECO:0000313" key="1">
    <source>
        <dbReference type="EMBL" id="GLC31520.1"/>
    </source>
</evidence>
<sequence length="65" mass="7473">MKVKIVMDSGKEYIVESNESNMGQFVWMNFEKKNALINHFVKLQCNGSELVINPTHISSLEEIND</sequence>
<accession>A0ABQ5N8K4</accession>
<gene>
    <name evidence="1" type="ORF">bsdE14_29300</name>
</gene>
<protein>
    <submittedName>
        <fullName evidence="1">Uncharacterized protein</fullName>
    </submittedName>
</protein>
<reference evidence="1 2" key="1">
    <citation type="journal article" date="2024" name="Int. J. Syst. Evol. Microbiol.">
        <title>Clostridium omnivorum sp. nov., isolated from anoxic soil under the treatment of reductive soil disinfestation.</title>
        <authorList>
            <person name="Ueki A."/>
            <person name="Tonouchi A."/>
            <person name="Kaku N."/>
            <person name="Honma S."/>
            <person name="Ueki K."/>
        </authorList>
    </citation>
    <scope>NUCLEOTIDE SEQUENCE [LARGE SCALE GENOMIC DNA]</scope>
    <source>
        <strain evidence="1 2">E14</strain>
    </source>
</reference>
<keyword evidence="2" id="KW-1185">Reference proteome</keyword>
<organism evidence="1 2">
    <name type="scientific">Clostridium omnivorum</name>
    <dbReference type="NCBI Taxonomy" id="1604902"/>
    <lineage>
        <taxon>Bacteria</taxon>
        <taxon>Bacillati</taxon>
        <taxon>Bacillota</taxon>
        <taxon>Clostridia</taxon>
        <taxon>Eubacteriales</taxon>
        <taxon>Clostridiaceae</taxon>
        <taxon>Clostridium</taxon>
    </lineage>
</organism>
<proteinExistence type="predicted"/>
<evidence type="ECO:0000313" key="2">
    <source>
        <dbReference type="Proteomes" id="UP001208567"/>
    </source>
</evidence>
<dbReference type="EMBL" id="BRXR01000001">
    <property type="protein sequence ID" value="GLC31520.1"/>
    <property type="molecule type" value="Genomic_DNA"/>
</dbReference>
<name>A0ABQ5N8K4_9CLOT</name>
<dbReference type="Proteomes" id="UP001208567">
    <property type="component" value="Unassembled WGS sequence"/>
</dbReference>
<comment type="caution">
    <text evidence="1">The sequence shown here is derived from an EMBL/GenBank/DDBJ whole genome shotgun (WGS) entry which is preliminary data.</text>
</comment>